<dbReference type="RefSeq" id="WP_304514436.1">
    <property type="nucleotide sequence ID" value="NZ_JAOSIQ010000023.1"/>
</dbReference>
<evidence type="ECO:0000313" key="3">
    <source>
        <dbReference type="Proteomes" id="UP001170683"/>
    </source>
</evidence>
<organism evidence="2 3">
    <name type="scientific">Candidatus Phytoplasma bonamiae</name>
    <dbReference type="NCBI Taxonomy" id="2982626"/>
    <lineage>
        <taxon>Bacteria</taxon>
        <taxon>Bacillati</taxon>
        <taxon>Mycoplasmatota</taxon>
        <taxon>Mollicutes</taxon>
        <taxon>Acholeplasmatales</taxon>
        <taxon>Acholeplasmataceae</taxon>
        <taxon>Candidatus Phytoplasma</taxon>
        <taxon>16SrII (Peanut WB group)</taxon>
    </lineage>
</organism>
<dbReference type="PANTHER" id="PTHR43421:SF1">
    <property type="entry name" value="METALLOPROTEASE PMBA"/>
    <property type="match status" value="1"/>
</dbReference>
<dbReference type="Proteomes" id="UP001170683">
    <property type="component" value="Unassembled WGS sequence"/>
</dbReference>
<dbReference type="InterPro" id="IPR045569">
    <property type="entry name" value="Metalloprtase-TldD/E_C"/>
</dbReference>
<name>A0ABT9D5Y1_9MOLU</name>
<proteinExistence type="predicted"/>
<dbReference type="SUPFAM" id="SSF111283">
    <property type="entry name" value="Putative modulator of DNA gyrase, PmbA/TldD"/>
    <property type="match status" value="1"/>
</dbReference>
<dbReference type="Pfam" id="PF19289">
    <property type="entry name" value="PmbA_TldD_3rd"/>
    <property type="match status" value="1"/>
</dbReference>
<dbReference type="InterPro" id="IPR036059">
    <property type="entry name" value="TldD/PmbA_sf"/>
</dbReference>
<sequence>MSNCYLKSGDKSLPELLYDVKDGVYVNSIVGCHAGVDDISGSFSLQASGFCIKNGFINNPFNMVVISGNFFDLLNNIQDIANDFKFQISGFGSSSVHVGLLNISGN</sequence>
<dbReference type="InterPro" id="IPR047657">
    <property type="entry name" value="PmbA"/>
</dbReference>
<keyword evidence="3" id="KW-1185">Reference proteome</keyword>
<reference evidence="2 3" key="1">
    <citation type="journal article" date="2023" name="Int. J. Syst. Evol. Microbiol.">
        <title>The observation of taxonomic boundaries for the 16SrII and 16SrXXV phytoplasmas using genome-based delimitation.</title>
        <authorList>
            <person name="Rodrigues Jardim B."/>
            <person name="Tran-Nguyen L.T.T."/>
            <person name="Gambley C."/>
            <person name="Al-Sadi A.M."/>
            <person name="Al-Subhi A.M."/>
            <person name="Foissac X."/>
            <person name="Salar P."/>
            <person name="Cai H."/>
            <person name="Yang J.Y."/>
            <person name="Davis R."/>
            <person name="Jones L."/>
            <person name="Rodoni B."/>
            <person name="Constable F.E."/>
        </authorList>
    </citation>
    <scope>NUCLEOTIDE SEQUENCE [LARGE SCALE GENOMIC DNA]</scope>
    <source>
        <strain evidence="2">BAWM-225</strain>
    </source>
</reference>
<gene>
    <name evidence="2" type="ORF">OC701_02040</name>
</gene>
<dbReference type="PANTHER" id="PTHR43421">
    <property type="entry name" value="METALLOPROTEASE PMBA"/>
    <property type="match status" value="1"/>
</dbReference>
<protein>
    <submittedName>
        <fullName evidence="2">Metallopeptidase TldD-related protein</fullName>
    </submittedName>
</protein>
<evidence type="ECO:0000313" key="2">
    <source>
        <dbReference type="EMBL" id="MDO8064241.1"/>
    </source>
</evidence>
<accession>A0ABT9D5Y1</accession>
<feature type="domain" description="Metalloprotease TldD/E C-terminal" evidence="1">
    <location>
        <begin position="1"/>
        <end position="105"/>
    </location>
</feature>
<dbReference type="EMBL" id="JAOSIQ010000023">
    <property type="protein sequence ID" value="MDO8064241.1"/>
    <property type="molecule type" value="Genomic_DNA"/>
</dbReference>
<evidence type="ECO:0000259" key="1">
    <source>
        <dbReference type="Pfam" id="PF19289"/>
    </source>
</evidence>
<comment type="caution">
    <text evidence="2">The sequence shown here is derived from an EMBL/GenBank/DDBJ whole genome shotgun (WGS) entry which is preliminary data.</text>
</comment>